<dbReference type="CDD" id="cd12148">
    <property type="entry name" value="fungal_TF_MHR"/>
    <property type="match status" value="1"/>
</dbReference>
<dbReference type="RefSeq" id="XP_013330378.1">
    <property type="nucleotide sequence ID" value="XM_013474924.1"/>
</dbReference>
<feature type="region of interest" description="Disordered" evidence="2">
    <location>
        <begin position="561"/>
        <end position="585"/>
    </location>
</feature>
<dbReference type="GO" id="GO:0016831">
    <property type="term" value="F:carboxy-lyase activity"/>
    <property type="evidence" value="ECO:0007669"/>
    <property type="project" value="TreeGrafter"/>
</dbReference>
<accession>A0A0F4Z100</accession>
<dbReference type="GO" id="GO:0006351">
    <property type="term" value="P:DNA-templated transcription"/>
    <property type="evidence" value="ECO:0007669"/>
    <property type="project" value="InterPro"/>
</dbReference>
<feature type="region of interest" description="Disordered" evidence="2">
    <location>
        <begin position="646"/>
        <end position="675"/>
    </location>
</feature>
<keyword evidence="1" id="KW-0539">Nucleus</keyword>
<dbReference type="STRING" id="1408163.A0A0F4Z100"/>
<dbReference type="Pfam" id="PF04082">
    <property type="entry name" value="Fungal_trans"/>
    <property type="match status" value="1"/>
</dbReference>
<comment type="caution">
    <text evidence="4">The sequence shown here is derived from an EMBL/GenBank/DDBJ whole genome shotgun (WGS) entry which is preliminary data.</text>
</comment>
<dbReference type="EMBL" id="LASV01000087">
    <property type="protein sequence ID" value="KKA23766.1"/>
    <property type="molecule type" value="Genomic_DNA"/>
</dbReference>
<dbReference type="InterPro" id="IPR004507">
    <property type="entry name" value="UbiX-like"/>
</dbReference>
<dbReference type="AlphaFoldDB" id="A0A0F4Z100"/>
<reference evidence="4 5" key="1">
    <citation type="submission" date="2015-04" db="EMBL/GenBank/DDBJ databases">
        <authorList>
            <person name="Heijne W.H."/>
            <person name="Fedorova N.D."/>
            <person name="Nierman W.C."/>
            <person name="Vollebregt A.W."/>
            <person name="Zhao Z."/>
            <person name="Wu L."/>
            <person name="Kumar M."/>
            <person name="Stam H."/>
            <person name="van den Berg M.A."/>
            <person name="Pel H.J."/>
        </authorList>
    </citation>
    <scope>NUCLEOTIDE SEQUENCE [LARGE SCALE GENOMIC DNA]</scope>
    <source>
        <strain evidence="4 5">CBS 393.64</strain>
    </source>
</reference>
<dbReference type="GO" id="GO:0008270">
    <property type="term" value="F:zinc ion binding"/>
    <property type="evidence" value="ECO:0007669"/>
    <property type="project" value="InterPro"/>
</dbReference>
<dbReference type="OrthoDB" id="1747771at2759"/>
<evidence type="ECO:0000259" key="3">
    <source>
        <dbReference type="Pfam" id="PF04082"/>
    </source>
</evidence>
<evidence type="ECO:0000256" key="2">
    <source>
        <dbReference type="SAM" id="MobiDB-lite"/>
    </source>
</evidence>
<dbReference type="GeneID" id="25314569"/>
<evidence type="ECO:0000256" key="1">
    <source>
        <dbReference type="ARBA" id="ARBA00023242"/>
    </source>
</evidence>
<feature type="compositionally biased region" description="Polar residues" evidence="2">
    <location>
        <begin position="34"/>
        <end position="47"/>
    </location>
</feature>
<dbReference type="PANTHER" id="PTHR43374:SF1">
    <property type="entry name" value="FLAVIN PRENYLTRANSFERASE PAD1, MITOCHONDRIAL"/>
    <property type="match status" value="1"/>
</dbReference>
<sequence>MDKKPERVLVDPKEWKIINKKLAEMSESISTLRSKLEEVSTTCSPASDSGGETEPRSNNPETEGIHMRNVLGGSPVHFGSSSVLAFILERSRRSSTAGSVFREDGILPQLALENQAATYPFLDLWSSDLMTVGSGAVCAALPDDNLCRRLSFLFSLPKMKLTVLVVDFQALPILSRRPYNAVSRPNGYRPVRKGYGEIAAQSVPKQPQHESRFGSGRAVRDEYRVHRDSLRRSGLWLSTVRPAQKREDSAMPGLRYEIVSVSSTFDANACTVSCSYQCLRNANFLSRPTVEAIQTLLILGDTLSYNMNPGVAYVTFGMAQRMALTLGLHIESTAFPSDELFVRRRVWWSMAWQDSHFALSYDRPAETLAPNPQIPYKQGTGPGNRGYFETMCRVISLTLQLLREATISAARIKSTAISEYKKELDHILADAAPYLRSEDHCFNITNHIERLTLKLRSSYLISEICRRSVKPNNCPGQRTTSTSLCTACVESLINTVEAYVELHEIIPHGSRSWIHLHSAISSSFLLAVDEGSQSNPEVWSALEKLENVLVDLTSADEHDAYASSPESLSGITPPFRRSSHQSVGTDFPTPMQFSGQTDMLYDFPIVPEVAMTDDVETSRPANVDFLTRTLDALRKINAGFSAQKASVSLEDGRSTKNADGEKGTGSCCTSNVAVR</sequence>
<dbReference type="PANTHER" id="PTHR43374">
    <property type="entry name" value="FLAVIN PRENYLTRANSFERASE"/>
    <property type="match status" value="1"/>
</dbReference>
<name>A0A0F4Z100_RASE3</name>
<dbReference type="InterPro" id="IPR007219">
    <property type="entry name" value="XnlR_reg_dom"/>
</dbReference>
<feature type="domain" description="Xylanolytic transcriptional activator regulatory" evidence="3">
    <location>
        <begin position="284"/>
        <end position="365"/>
    </location>
</feature>
<gene>
    <name evidence="4" type="ORF">T310_2218</name>
</gene>
<evidence type="ECO:0000313" key="4">
    <source>
        <dbReference type="EMBL" id="KKA23766.1"/>
    </source>
</evidence>
<keyword evidence="5" id="KW-1185">Reference proteome</keyword>
<feature type="compositionally biased region" description="Basic and acidic residues" evidence="2">
    <location>
        <begin position="650"/>
        <end position="662"/>
    </location>
</feature>
<dbReference type="GO" id="GO:0003677">
    <property type="term" value="F:DNA binding"/>
    <property type="evidence" value="ECO:0007669"/>
    <property type="project" value="InterPro"/>
</dbReference>
<evidence type="ECO:0000313" key="5">
    <source>
        <dbReference type="Proteomes" id="UP000053958"/>
    </source>
</evidence>
<feature type="region of interest" description="Disordered" evidence="2">
    <location>
        <begin position="34"/>
        <end position="65"/>
    </location>
</feature>
<feature type="compositionally biased region" description="Polar residues" evidence="2">
    <location>
        <begin position="666"/>
        <end position="675"/>
    </location>
</feature>
<proteinExistence type="predicted"/>
<protein>
    <recommendedName>
        <fullName evidence="3">Xylanolytic transcriptional activator regulatory domain-containing protein</fullName>
    </recommendedName>
</protein>
<dbReference type="Proteomes" id="UP000053958">
    <property type="component" value="Unassembled WGS sequence"/>
</dbReference>
<organism evidence="4 5">
    <name type="scientific">Rasamsonia emersonii (strain ATCC 16479 / CBS 393.64 / IMI 116815)</name>
    <dbReference type="NCBI Taxonomy" id="1408163"/>
    <lineage>
        <taxon>Eukaryota</taxon>
        <taxon>Fungi</taxon>
        <taxon>Dikarya</taxon>
        <taxon>Ascomycota</taxon>
        <taxon>Pezizomycotina</taxon>
        <taxon>Eurotiomycetes</taxon>
        <taxon>Eurotiomycetidae</taxon>
        <taxon>Eurotiales</taxon>
        <taxon>Trichocomaceae</taxon>
        <taxon>Rasamsonia</taxon>
    </lineage>
</organism>